<protein>
    <submittedName>
        <fullName evidence="1">Uncharacterized protein</fullName>
    </submittedName>
</protein>
<gene>
    <name evidence="1" type="ORF">XBW1_4254</name>
</gene>
<dbReference type="Proteomes" id="UP000032930">
    <property type="component" value="Chromosome"/>
</dbReference>
<organism evidence="1 2">
    <name type="scientific">Xenorhabdus bovienii</name>
    <name type="common">Xenorhabdus nematophila subsp. bovienii</name>
    <dbReference type="NCBI Taxonomy" id="40576"/>
    <lineage>
        <taxon>Bacteria</taxon>
        <taxon>Pseudomonadati</taxon>
        <taxon>Pseudomonadota</taxon>
        <taxon>Gammaproteobacteria</taxon>
        <taxon>Enterobacterales</taxon>
        <taxon>Morganellaceae</taxon>
        <taxon>Xenorhabdus</taxon>
    </lineage>
</organism>
<sequence length="86" mass="10571">MYIEIQGHRKICHCEFRHHRVPVSRFCCRIDSQLSFLIVIFEKKEFWTVDEQIFYINQVIEKFTTFFVLFLLIQLDYGMTLTFRTI</sequence>
<reference evidence="1 2" key="1">
    <citation type="submission" date="2014-02" db="EMBL/GenBank/DDBJ databases">
        <authorList>
            <person name="Genoscope - CEA"/>
        </authorList>
    </citation>
    <scope>NUCLEOTIDE SEQUENCE [LARGE SCALE GENOMIC DNA]</scope>
    <source>
        <strain evidence="1 2">CS03</strain>
    </source>
</reference>
<evidence type="ECO:0000313" key="2">
    <source>
        <dbReference type="Proteomes" id="UP000032930"/>
    </source>
</evidence>
<dbReference type="KEGG" id="xbv:XBW1_4254"/>
<accession>A0A0B6XFH1</accession>
<name>A0A0B6XFH1_XENBV</name>
<evidence type="ECO:0000313" key="1">
    <source>
        <dbReference type="EMBL" id="CDM91603.1"/>
    </source>
</evidence>
<dbReference type="AlphaFoldDB" id="A0A0B6XFH1"/>
<dbReference type="EMBL" id="FO818637">
    <property type="protein sequence ID" value="CDM91603.1"/>
    <property type="molecule type" value="Genomic_DNA"/>
</dbReference>
<proteinExistence type="predicted"/>